<sequence>MPTFVLHCRFQWQMCKFIVHWIVGNYVTVLARKPIILFLNPSNGVRLFLNYNNHAQLLWTIWWVWGIISSSTSFKAASSSKETIPRNKMLSKCVLVYCMDVHNW</sequence>
<evidence type="ECO:0000313" key="2">
    <source>
        <dbReference type="Proteomes" id="UP000694892"/>
    </source>
</evidence>
<reference evidence="2" key="1">
    <citation type="journal article" date="2016" name="Nature">
        <title>Genome evolution in the allotetraploid frog Xenopus laevis.</title>
        <authorList>
            <person name="Session A.M."/>
            <person name="Uno Y."/>
            <person name="Kwon T."/>
            <person name="Chapman J.A."/>
            <person name="Toyoda A."/>
            <person name="Takahashi S."/>
            <person name="Fukui A."/>
            <person name="Hikosaka A."/>
            <person name="Suzuki A."/>
            <person name="Kondo M."/>
            <person name="van Heeringen S.J."/>
            <person name="Quigley I."/>
            <person name="Heinz S."/>
            <person name="Ogino H."/>
            <person name="Ochi H."/>
            <person name="Hellsten U."/>
            <person name="Lyons J.B."/>
            <person name="Simakov O."/>
            <person name="Putnam N."/>
            <person name="Stites J."/>
            <person name="Kuroki Y."/>
            <person name="Tanaka T."/>
            <person name="Michiue T."/>
            <person name="Watanabe M."/>
            <person name="Bogdanovic O."/>
            <person name="Lister R."/>
            <person name="Georgiou G."/>
            <person name="Paranjpe S.S."/>
            <person name="van Kruijsbergen I."/>
            <person name="Shu S."/>
            <person name="Carlson J."/>
            <person name="Kinoshita T."/>
            <person name="Ohta Y."/>
            <person name="Mawaribuchi S."/>
            <person name="Jenkins J."/>
            <person name="Grimwood J."/>
            <person name="Schmutz J."/>
            <person name="Mitros T."/>
            <person name="Mozaffari S.V."/>
            <person name="Suzuki Y."/>
            <person name="Haramoto Y."/>
            <person name="Yamamoto T.S."/>
            <person name="Takagi C."/>
            <person name="Heald R."/>
            <person name="Miller K."/>
            <person name="Haudenschild C."/>
            <person name="Kitzman J."/>
            <person name="Nakayama T."/>
            <person name="Izutsu Y."/>
            <person name="Robert J."/>
            <person name="Fortriede J."/>
            <person name="Burns K."/>
            <person name="Lotay V."/>
            <person name="Karimi K."/>
            <person name="Yasuoka Y."/>
            <person name="Dichmann D.S."/>
            <person name="Flajnik M.F."/>
            <person name="Houston D.W."/>
            <person name="Shendure J."/>
            <person name="DuPasquier L."/>
            <person name="Vize P.D."/>
            <person name="Zorn A.M."/>
            <person name="Ito M."/>
            <person name="Marcotte E.M."/>
            <person name="Wallingford J.B."/>
            <person name="Ito Y."/>
            <person name="Asashima M."/>
            <person name="Ueno N."/>
            <person name="Matsuda Y."/>
            <person name="Veenstra G.J."/>
            <person name="Fujiyama A."/>
            <person name="Harland R.M."/>
            <person name="Taira M."/>
            <person name="Rokhsar D.S."/>
        </authorList>
    </citation>
    <scope>NUCLEOTIDE SEQUENCE [LARGE SCALE GENOMIC DNA]</scope>
    <source>
        <strain evidence="2">J</strain>
    </source>
</reference>
<organism evidence="1 2">
    <name type="scientific">Xenopus laevis</name>
    <name type="common">African clawed frog</name>
    <dbReference type="NCBI Taxonomy" id="8355"/>
    <lineage>
        <taxon>Eukaryota</taxon>
        <taxon>Metazoa</taxon>
        <taxon>Chordata</taxon>
        <taxon>Craniata</taxon>
        <taxon>Vertebrata</taxon>
        <taxon>Euteleostomi</taxon>
        <taxon>Amphibia</taxon>
        <taxon>Batrachia</taxon>
        <taxon>Anura</taxon>
        <taxon>Pipoidea</taxon>
        <taxon>Pipidae</taxon>
        <taxon>Xenopodinae</taxon>
        <taxon>Xenopus</taxon>
        <taxon>Xenopus</taxon>
    </lineage>
</organism>
<proteinExistence type="predicted"/>
<evidence type="ECO:0000313" key="1">
    <source>
        <dbReference type="EMBL" id="OCT77921.1"/>
    </source>
</evidence>
<protein>
    <submittedName>
        <fullName evidence="1">Uncharacterized protein</fullName>
    </submittedName>
</protein>
<gene>
    <name evidence="1" type="ORF">XELAEV_18029018mg</name>
</gene>
<dbReference type="Proteomes" id="UP000694892">
    <property type="component" value="Chromosome 5S"/>
</dbReference>
<dbReference type="EMBL" id="CM004475">
    <property type="protein sequence ID" value="OCT77921.1"/>
    <property type="molecule type" value="Genomic_DNA"/>
</dbReference>
<accession>A0A974CT77</accession>
<dbReference type="AlphaFoldDB" id="A0A974CT77"/>
<name>A0A974CT77_XENLA</name>